<evidence type="ECO:0000256" key="2">
    <source>
        <dbReference type="ARBA" id="ARBA00023125"/>
    </source>
</evidence>
<dbReference type="PROSITE" id="PS01124">
    <property type="entry name" value="HTH_ARAC_FAMILY_2"/>
    <property type="match status" value="1"/>
</dbReference>
<dbReference type="InterPro" id="IPR029062">
    <property type="entry name" value="Class_I_gatase-like"/>
</dbReference>
<gene>
    <name evidence="5" type="ORF">KAJ83_10185</name>
</gene>
<comment type="caution">
    <text evidence="5">The sequence shown here is derived from an EMBL/GenBank/DDBJ whole genome shotgun (WGS) entry which is preliminary data.</text>
</comment>
<accession>A0A8J7S8L3</accession>
<dbReference type="GO" id="GO:0003700">
    <property type="term" value="F:DNA-binding transcription factor activity"/>
    <property type="evidence" value="ECO:0007669"/>
    <property type="project" value="InterPro"/>
</dbReference>
<evidence type="ECO:0000256" key="3">
    <source>
        <dbReference type="ARBA" id="ARBA00023163"/>
    </source>
</evidence>
<dbReference type="PANTHER" id="PTHR43130">
    <property type="entry name" value="ARAC-FAMILY TRANSCRIPTIONAL REGULATOR"/>
    <property type="match status" value="1"/>
</dbReference>
<keyword evidence="2" id="KW-0238">DNA-binding</keyword>
<dbReference type="GO" id="GO:0043565">
    <property type="term" value="F:sequence-specific DNA binding"/>
    <property type="evidence" value="ECO:0007669"/>
    <property type="project" value="InterPro"/>
</dbReference>
<dbReference type="PROSITE" id="PS00041">
    <property type="entry name" value="HTH_ARAC_FAMILY_1"/>
    <property type="match status" value="1"/>
</dbReference>
<proteinExistence type="predicted"/>
<protein>
    <submittedName>
        <fullName evidence="5">GlxA family transcriptional regulator</fullName>
    </submittedName>
</protein>
<name>A0A8J7S8L3_9PROT</name>
<dbReference type="SUPFAM" id="SSF46689">
    <property type="entry name" value="Homeodomain-like"/>
    <property type="match status" value="2"/>
</dbReference>
<dbReference type="Gene3D" id="1.10.10.60">
    <property type="entry name" value="Homeodomain-like"/>
    <property type="match status" value="1"/>
</dbReference>
<dbReference type="AlphaFoldDB" id="A0A8J7S8L3"/>
<dbReference type="InterPro" id="IPR009057">
    <property type="entry name" value="Homeodomain-like_sf"/>
</dbReference>
<dbReference type="InterPro" id="IPR018062">
    <property type="entry name" value="HTH_AraC-typ_CS"/>
</dbReference>
<dbReference type="Pfam" id="PF01965">
    <property type="entry name" value="DJ-1_PfpI"/>
    <property type="match status" value="1"/>
</dbReference>
<organism evidence="5 6">
    <name type="scientific">Marivibrio halodurans</name>
    <dbReference type="NCBI Taxonomy" id="2039722"/>
    <lineage>
        <taxon>Bacteria</taxon>
        <taxon>Pseudomonadati</taxon>
        <taxon>Pseudomonadota</taxon>
        <taxon>Alphaproteobacteria</taxon>
        <taxon>Rhodospirillales</taxon>
        <taxon>Rhodospirillaceae</taxon>
        <taxon>Marivibrio</taxon>
    </lineage>
</organism>
<dbReference type="Pfam" id="PF12833">
    <property type="entry name" value="HTH_18"/>
    <property type="match status" value="1"/>
</dbReference>
<dbReference type="RefSeq" id="WP_210681963.1">
    <property type="nucleotide sequence ID" value="NZ_JAGMWN010000004.1"/>
</dbReference>
<evidence type="ECO:0000313" key="6">
    <source>
        <dbReference type="Proteomes" id="UP000672602"/>
    </source>
</evidence>
<keyword evidence="6" id="KW-1185">Reference proteome</keyword>
<dbReference type="InterPro" id="IPR052158">
    <property type="entry name" value="INH-QAR"/>
</dbReference>
<keyword evidence="3" id="KW-0804">Transcription</keyword>
<dbReference type="PANTHER" id="PTHR43130:SF3">
    <property type="entry name" value="HTH-TYPE TRANSCRIPTIONAL REGULATOR RV1931C"/>
    <property type="match status" value="1"/>
</dbReference>
<feature type="domain" description="HTH araC/xylS-type" evidence="4">
    <location>
        <begin position="222"/>
        <end position="320"/>
    </location>
</feature>
<dbReference type="SUPFAM" id="SSF52317">
    <property type="entry name" value="Class I glutamine amidotransferase-like"/>
    <property type="match status" value="1"/>
</dbReference>
<evidence type="ECO:0000259" key="4">
    <source>
        <dbReference type="PROSITE" id="PS01124"/>
    </source>
</evidence>
<reference evidence="5" key="1">
    <citation type="submission" date="2021-04" db="EMBL/GenBank/DDBJ databases">
        <authorList>
            <person name="Zhang D.-C."/>
        </authorList>
    </citation>
    <scope>NUCLEOTIDE SEQUENCE</scope>
    <source>
        <strain evidence="5">CGMCC 1.15697</strain>
    </source>
</reference>
<keyword evidence="1" id="KW-0805">Transcription regulation</keyword>
<evidence type="ECO:0000313" key="5">
    <source>
        <dbReference type="EMBL" id="MBP5857377.1"/>
    </source>
</evidence>
<dbReference type="EMBL" id="JAGMWN010000004">
    <property type="protein sequence ID" value="MBP5857377.1"/>
    <property type="molecule type" value="Genomic_DNA"/>
</dbReference>
<dbReference type="InterPro" id="IPR020449">
    <property type="entry name" value="Tscrpt_reg_AraC-type_HTH"/>
</dbReference>
<dbReference type="InterPro" id="IPR018060">
    <property type="entry name" value="HTH_AraC"/>
</dbReference>
<dbReference type="CDD" id="cd03136">
    <property type="entry name" value="GATase1_AraC_ArgR_like"/>
    <property type="match status" value="1"/>
</dbReference>
<dbReference type="Proteomes" id="UP000672602">
    <property type="component" value="Unassembled WGS sequence"/>
</dbReference>
<dbReference type="InterPro" id="IPR002818">
    <property type="entry name" value="DJ-1/PfpI"/>
</dbReference>
<dbReference type="SMART" id="SM00342">
    <property type="entry name" value="HTH_ARAC"/>
    <property type="match status" value="1"/>
</dbReference>
<evidence type="ECO:0000256" key="1">
    <source>
        <dbReference type="ARBA" id="ARBA00023015"/>
    </source>
</evidence>
<sequence length="322" mass="35908">MFEGTPDKLPQHFGYLMLPNFSLMAFSSAVEPLRAANTLSGKTLYRWTLLSADGAPVAASNGISVMPEMAIGGYQSFDAVIAIGGAGTERVKDPRIIGYLRRIARMGTHLGAVSTAPYVLAHAGLLDSRRCTIHWEYMDGFREDYPHLDVTDELFEIDGPIFTCSGGTAAIDLMLHLVSAQHGHDLAAAVSEWFIHKQIREQGEHQRMALRFRVGVSHPKLLAAIAEMEENLEAPVEREDIAEAVGLSTRQLERLFRKYLNATPRKYYFTLRMQRARILLRQTTMSVLDVALACGFVSASHFAKCYREHFGHSPREDRSPEA</sequence>
<dbReference type="PRINTS" id="PR00032">
    <property type="entry name" value="HTHARAC"/>
</dbReference>
<dbReference type="Gene3D" id="3.40.50.880">
    <property type="match status" value="1"/>
</dbReference>